<protein>
    <submittedName>
        <fullName evidence="4">GNAT family N-acetyltransferase</fullName>
    </submittedName>
</protein>
<feature type="domain" description="N-acetyltransferase" evidence="3">
    <location>
        <begin position="2"/>
        <end position="143"/>
    </location>
</feature>
<dbReference type="PROSITE" id="PS51186">
    <property type="entry name" value="GNAT"/>
    <property type="match status" value="1"/>
</dbReference>
<gene>
    <name evidence="4" type="ORF">EOD42_09955</name>
</gene>
<keyword evidence="5" id="KW-1185">Reference proteome</keyword>
<keyword evidence="2" id="KW-0012">Acyltransferase</keyword>
<name>A0A437MGH3_9PROT</name>
<evidence type="ECO:0000256" key="2">
    <source>
        <dbReference type="ARBA" id="ARBA00023315"/>
    </source>
</evidence>
<dbReference type="InterPro" id="IPR016181">
    <property type="entry name" value="Acyl_CoA_acyltransferase"/>
</dbReference>
<dbReference type="OrthoDB" id="9804026at2"/>
<proteinExistence type="predicted"/>
<evidence type="ECO:0000313" key="4">
    <source>
        <dbReference type="EMBL" id="RVT96727.1"/>
    </source>
</evidence>
<dbReference type="InterPro" id="IPR051556">
    <property type="entry name" value="N-term/lysine_N-AcTrnsfr"/>
</dbReference>
<evidence type="ECO:0000313" key="5">
    <source>
        <dbReference type="Proteomes" id="UP000282957"/>
    </source>
</evidence>
<dbReference type="PANTHER" id="PTHR42919">
    <property type="entry name" value="N-ALPHA-ACETYLTRANSFERASE"/>
    <property type="match status" value="1"/>
</dbReference>
<accession>A0A437MGH3</accession>
<reference evidence="4 5" key="1">
    <citation type="submission" date="2019-01" db="EMBL/GenBank/DDBJ databases">
        <authorList>
            <person name="Chen W.-M."/>
        </authorList>
    </citation>
    <scope>NUCLEOTIDE SEQUENCE [LARGE SCALE GENOMIC DNA]</scope>
    <source>
        <strain evidence="4 5">CCP-6</strain>
    </source>
</reference>
<keyword evidence="1 4" id="KW-0808">Transferase</keyword>
<dbReference type="Gene3D" id="3.40.630.30">
    <property type="match status" value="1"/>
</dbReference>
<evidence type="ECO:0000256" key="1">
    <source>
        <dbReference type="ARBA" id="ARBA00022679"/>
    </source>
</evidence>
<dbReference type="InterPro" id="IPR000182">
    <property type="entry name" value="GNAT_dom"/>
</dbReference>
<dbReference type="RefSeq" id="WP_127787379.1">
    <property type="nucleotide sequence ID" value="NZ_SACL01000003.1"/>
</dbReference>
<dbReference type="PANTHER" id="PTHR42919:SF8">
    <property type="entry name" value="N-ALPHA-ACETYLTRANSFERASE 50"/>
    <property type="match status" value="1"/>
</dbReference>
<sequence>MIEPQPAGVGQAADLAALHATAFTGPDAWSATSIAGLLASPGCYALWLPGQGFIMARAIAGEAEILTLAVAPAFRRMGLGGLLLRGAIAVAREVEATTIFLEVASNNTGALHLYRTSGFEAQGLRRHYYSDGSDALVLSLSLPNN</sequence>
<dbReference type="Pfam" id="PF00583">
    <property type="entry name" value="Acetyltransf_1"/>
    <property type="match status" value="1"/>
</dbReference>
<dbReference type="AlphaFoldDB" id="A0A437MGH3"/>
<comment type="caution">
    <text evidence="4">The sequence shown here is derived from an EMBL/GenBank/DDBJ whole genome shotgun (WGS) entry which is preliminary data.</text>
</comment>
<evidence type="ECO:0000259" key="3">
    <source>
        <dbReference type="PROSITE" id="PS51186"/>
    </source>
</evidence>
<dbReference type="GO" id="GO:0016747">
    <property type="term" value="F:acyltransferase activity, transferring groups other than amino-acyl groups"/>
    <property type="evidence" value="ECO:0007669"/>
    <property type="project" value="InterPro"/>
</dbReference>
<dbReference type="Proteomes" id="UP000282957">
    <property type="component" value="Unassembled WGS sequence"/>
</dbReference>
<organism evidence="4 5">
    <name type="scientific">Rhodovarius crocodyli</name>
    <dbReference type="NCBI Taxonomy" id="1979269"/>
    <lineage>
        <taxon>Bacteria</taxon>
        <taxon>Pseudomonadati</taxon>
        <taxon>Pseudomonadota</taxon>
        <taxon>Alphaproteobacteria</taxon>
        <taxon>Acetobacterales</taxon>
        <taxon>Roseomonadaceae</taxon>
        <taxon>Rhodovarius</taxon>
    </lineage>
</organism>
<dbReference type="EMBL" id="SACL01000003">
    <property type="protein sequence ID" value="RVT96727.1"/>
    <property type="molecule type" value="Genomic_DNA"/>
</dbReference>
<dbReference type="SUPFAM" id="SSF55729">
    <property type="entry name" value="Acyl-CoA N-acyltransferases (Nat)"/>
    <property type="match status" value="1"/>
</dbReference>